<keyword evidence="2" id="KW-0238">DNA-binding</keyword>
<dbReference type="PROSITE" id="PS50043">
    <property type="entry name" value="HTH_LUXR_2"/>
    <property type="match status" value="1"/>
</dbReference>
<comment type="caution">
    <text evidence="5">The sequence shown here is derived from an EMBL/GenBank/DDBJ whole genome shotgun (WGS) entry which is preliminary data.</text>
</comment>
<dbReference type="Gene3D" id="1.10.10.10">
    <property type="entry name" value="Winged helix-like DNA-binding domain superfamily/Winged helix DNA-binding domain"/>
    <property type="match status" value="1"/>
</dbReference>
<gene>
    <name evidence="5" type="ORF">Acor_74020</name>
</gene>
<proteinExistence type="predicted"/>
<dbReference type="GO" id="GO:0003677">
    <property type="term" value="F:DNA binding"/>
    <property type="evidence" value="ECO:0007669"/>
    <property type="project" value="UniProtKB-KW"/>
</dbReference>
<dbReference type="EMBL" id="BLAD01000097">
    <property type="protein sequence ID" value="GES05334.1"/>
    <property type="molecule type" value="Genomic_DNA"/>
</dbReference>
<dbReference type="SMART" id="SM00421">
    <property type="entry name" value="HTH_LUXR"/>
    <property type="match status" value="1"/>
</dbReference>
<reference evidence="5 6" key="1">
    <citation type="submission" date="2019-10" db="EMBL/GenBank/DDBJ databases">
        <title>Whole genome shotgun sequence of Acrocarpospora corrugata NBRC 13972.</title>
        <authorList>
            <person name="Ichikawa N."/>
            <person name="Kimura A."/>
            <person name="Kitahashi Y."/>
            <person name="Komaki H."/>
            <person name="Oguchi A."/>
        </authorList>
    </citation>
    <scope>NUCLEOTIDE SEQUENCE [LARGE SCALE GENOMIC DNA]</scope>
    <source>
        <strain evidence="5 6">NBRC 13972</strain>
    </source>
</reference>
<accession>A0A5M3W8Y9</accession>
<evidence type="ECO:0000256" key="2">
    <source>
        <dbReference type="ARBA" id="ARBA00023125"/>
    </source>
</evidence>
<name>A0A5M3W8Y9_9ACTN</name>
<dbReference type="CDD" id="cd06170">
    <property type="entry name" value="LuxR_C_like"/>
    <property type="match status" value="1"/>
</dbReference>
<dbReference type="AlphaFoldDB" id="A0A5M3W8Y9"/>
<dbReference type="PANTHER" id="PTHR44688">
    <property type="entry name" value="DNA-BINDING TRANSCRIPTIONAL ACTIVATOR DEVR_DOSR"/>
    <property type="match status" value="1"/>
</dbReference>
<dbReference type="InterPro" id="IPR016032">
    <property type="entry name" value="Sig_transdc_resp-reg_C-effctor"/>
</dbReference>
<evidence type="ECO:0000313" key="6">
    <source>
        <dbReference type="Proteomes" id="UP000334990"/>
    </source>
</evidence>
<sequence>MGRRAPVGPGDRRAGGPRRRDLARAHDLPAFELIALHDLVRLGAAEQVRDRLDRVAAGHDGELAPLFAEHARAAGDGAALLAVADRFDRLGFTLFAAEAAAQAADACRDDRSLAFARARAYALASRCEGADTPALSRVEPPGLTPSESKVAQLAAEGKTTKDIAAELVLSRRTVDNHLRSVYRKLGIHRRDGLRQVVSH</sequence>
<keyword evidence="6" id="KW-1185">Reference proteome</keyword>
<evidence type="ECO:0000313" key="5">
    <source>
        <dbReference type="EMBL" id="GES05334.1"/>
    </source>
</evidence>
<evidence type="ECO:0000259" key="4">
    <source>
        <dbReference type="PROSITE" id="PS50043"/>
    </source>
</evidence>
<protein>
    <recommendedName>
        <fullName evidence="4">HTH luxR-type domain-containing protein</fullName>
    </recommendedName>
</protein>
<dbReference type="SUPFAM" id="SSF46894">
    <property type="entry name" value="C-terminal effector domain of the bipartite response regulators"/>
    <property type="match status" value="1"/>
</dbReference>
<dbReference type="PROSITE" id="PS00622">
    <property type="entry name" value="HTH_LUXR_1"/>
    <property type="match status" value="1"/>
</dbReference>
<dbReference type="GO" id="GO:0006355">
    <property type="term" value="P:regulation of DNA-templated transcription"/>
    <property type="evidence" value="ECO:0007669"/>
    <property type="project" value="InterPro"/>
</dbReference>
<dbReference type="RefSeq" id="WP_170317264.1">
    <property type="nucleotide sequence ID" value="NZ_BAAABN010000058.1"/>
</dbReference>
<keyword evidence="1" id="KW-0805">Transcription regulation</keyword>
<evidence type="ECO:0000256" key="3">
    <source>
        <dbReference type="ARBA" id="ARBA00023163"/>
    </source>
</evidence>
<organism evidence="5 6">
    <name type="scientific">Acrocarpospora corrugata</name>
    <dbReference type="NCBI Taxonomy" id="35763"/>
    <lineage>
        <taxon>Bacteria</taxon>
        <taxon>Bacillati</taxon>
        <taxon>Actinomycetota</taxon>
        <taxon>Actinomycetes</taxon>
        <taxon>Streptosporangiales</taxon>
        <taxon>Streptosporangiaceae</taxon>
        <taxon>Acrocarpospora</taxon>
    </lineage>
</organism>
<keyword evidence="3" id="KW-0804">Transcription</keyword>
<evidence type="ECO:0000256" key="1">
    <source>
        <dbReference type="ARBA" id="ARBA00023015"/>
    </source>
</evidence>
<dbReference type="PANTHER" id="PTHR44688:SF16">
    <property type="entry name" value="DNA-BINDING TRANSCRIPTIONAL ACTIVATOR DEVR_DOSR"/>
    <property type="match status" value="1"/>
</dbReference>
<feature type="domain" description="HTH luxR-type" evidence="4">
    <location>
        <begin position="136"/>
        <end position="199"/>
    </location>
</feature>
<dbReference type="InterPro" id="IPR036388">
    <property type="entry name" value="WH-like_DNA-bd_sf"/>
</dbReference>
<dbReference type="InterPro" id="IPR000792">
    <property type="entry name" value="Tscrpt_reg_LuxR_C"/>
</dbReference>
<dbReference type="PRINTS" id="PR00038">
    <property type="entry name" value="HTHLUXR"/>
</dbReference>
<dbReference type="Pfam" id="PF00196">
    <property type="entry name" value="GerE"/>
    <property type="match status" value="1"/>
</dbReference>
<dbReference type="Proteomes" id="UP000334990">
    <property type="component" value="Unassembled WGS sequence"/>
</dbReference>